<dbReference type="PANTHER" id="PTHR43794">
    <property type="entry name" value="AMINOHYDROLASE SSNA-RELATED"/>
    <property type="match status" value="1"/>
</dbReference>
<proteinExistence type="predicted"/>
<dbReference type="Proteomes" id="UP000070263">
    <property type="component" value="Unassembled WGS sequence"/>
</dbReference>
<dbReference type="Gene3D" id="3.20.20.140">
    <property type="entry name" value="Metal-dependent hydrolases"/>
    <property type="match status" value="1"/>
</dbReference>
<dbReference type="AlphaFoldDB" id="A0A133VJN8"/>
<reference evidence="3 4" key="1">
    <citation type="journal article" date="2016" name="Sci. Rep.">
        <title>Metabolic traits of an uncultured archaeal lineage -MSBL1- from brine pools of the Red Sea.</title>
        <authorList>
            <person name="Mwirichia R."/>
            <person name="Alam I."/>
            <person name="Rashid M."/>
            <person name="Vinu M."/>
            <person name="Ba-Alawi W."/>
            <person name="Anthony Kamau A."/>
            <person name="Kamanda Ngugi D."/>
            <person name="Goker M."/>
            <person name="Klenk H.P."/>
            <person name="Bajic V."/>
            <person name="Stingl U."/>
        </authorList>
    </citation>
    <scope>NUCLEOTIDE SEQUENCE [LARGE SCALE GENOMIC DNA]</scope>
    <source>
        <strain evidence="3">SCGC-AAA382A20</strain>
    </source>
</reference>
<dbReference type="GO" id="GO:0016810">
    <property type="term" value="F:hydrolase activity, acting on carbon-nitrogen (but not peptide) bonds"/>
    <property type="evidence" value="ECO:0007669"/>
    <property type="project" value="InterPro"/>
</dbReference>
<sequence>MGATMSIIIENGLIVTMDRDNRIIKGSVSIKDSEIVEIGEVEKGDFDKVIEAEGKIVMPGLVCAYTRPYKVLLKGASLKIEPPSDFTQILQRIWWPMDENLSNEDTYSATLATCVEFIKSGITFFGGSHSSQGSIGKSLDDVASAVEKSGLRAYIGFEASERNTHAEGARGMRENIRFLEKRNKKCLKEPRVRGMVCLSASFTSSDELLGHGKRVANRFDVPTVISAAEGAVDPYHNLKKFGKRTIERFRDVGFLSSNTVLSHCVHVNEDELSIIKKTGAKVAHSPMGDMLNALGVSPVLEMRDMGIPVGLGVDGSSYDGFENIRSFYLLHKLLKRDPRVISSFEALKMATIEGAKLYGVENKIGSIEPGKRADVIVLNPSRVPTPINQGNVLNHIVNTVLGNDVETVIVDGDIIMENRNIKTLDEKRAIERSKETAKKVWKDLNLQRGENY</sequence>
<name>A0A133VJN8_9EURY</name>
<organism evidence="3 4">
    <name type="scientific">candidate division MSBL1 archaeon SCGC-AAA382A20</name>
    <dbReference type="NCBI Taxonomy" id="1698280"/>
    <lineage>
        <taxon>Archaea</taxon>
        <taxon>Methanobacteriati</taxon>
        <taxon>Methanobacteriota</taxon>
        <taxon>candidate division MSBL1</taxon>
    </lineage>
</organism>
<comment type="caution">
    <text evidence="3">The sequence shown here is derived from an EMBL/GenBank/DDBJ whole genome shotgun (WGS) entry which is preliminary data.</text>
</comment>
<dbReference type="InterPro" id="IPR011059">
    <property type="entry name" value="Metal-dep_hydrolase_composite"/>
</dbReference>
<dbReference type="InterPro" id="IPR050287">
    <property type="entry name" value="MTA/SAH_deaminase"/>
</dbReference>
<evidence type="ECO:0000313" key="4">
    <source>
        <dbReference type="Proteomes" id="UP000070263"/>
    </source>
</evidence>
<evidence type="ECO:0000259" key="2">
    <source>
        <dbReference type="Pfam" id="PF01979"/>
    </source>
</evidence>
<dbReference type="Pfam" id="PF01979">
    <property type="entry name" value="Amidohydro_1"/>
    <property type="match status" value="1"/>
</dbReference>
<dbReference type="Gene3D" id="2.30.40.10">
    <property type="entry name" value="Urease, subunit C, domain 1"/>
    <property type="match status" value="1"/>
</dbReference>
<dbReference type="SUPFAM" id="SSF51338">
    <property type="entry name" value="Composite domain of metallo-dependent hydrolases"/>
    <property type="match status" value="1"/>
</dbReference>
<keyword evidence="1" id="KW-0378">Hydrolase</keyword>
<dbReference type="SUPFAM" id="SSF51556">
    <property type="entry name" value="Metallo-dependent hydrolases"/>
    <property type="match status" value="1"/>
</dbReference>
<gene>
    <name evidence="3" type="ORF">AKJ51_03320</name>
</gene>
<evidence type="ECO:0000313" key="3">
    <source>
        <dbReference type="EMBL" id="KXB06634.1"/>
    </source>
</evidence>
<protein>
    <recommendedName>
        <fullName evidence="2">Amidohydrolase-related domain-containing protein</fullName>
    </recommendedName>
</protein>
<dbReference type="InterPro" id="IPR006680">
    <property type="entry name" value="Amidohydro-rel"/>
</dbReference>
<evidence type="ECO:0000256" key="1">
    <source>
        <dbReference type="ARBA" id="ARBA00022801"/>
    </source>
</evidence>
<dbReference type="PANTHER" id="PTHR43794:SF11">
    <property type="entry name" value="AMIDOHYDROLASE-RELATED DOMAIN-CONTAINING PROTEIN"/>
    <property type="match status" value="1"/>
</dbReference>
<dbReference type="InterPro" id="IPR032466">
    <property type="entry name" value="Metal_Hydrolase"/>
</dbReference>
<dbReference type="EMBL" id="LHYE01000037">
    <property type="protein sequence ID" value="KXB06634.1"/>
    <property type="molecule type" value="Genomic_DNA"/>
</dbReference>
<dbReference type="CDD" id="cd01298">
    <property type="entry name" value="ATZ_TRZ_like"/>
    <property type="match status" value="1"/>
</dbReference>
<feature type="domain" description="Amidohydrolase-related" evidence="2">
    <location>
        <begin position="56"/>
        <end position="414"/>
    </location>
</feature>
<accession>A0A133VJN8</accession>
<keyword evidence="4" id="KW-1185">Reference proteome</keyword>